<proteinExistence type="predicted"/>
<evidence type="ECO:0000256" key="1">
    <source>
        <dbReference type="SAM" id="SignalP"/>
    </source>
</evidence>
<keyword evidence="1" id="KW-0732">Signal</keyword>
<sequence>MKNQNKKYVIAGSLMILLLLNACTEDITLKLNNTEPRLVVDGSVSTDTMVHFVRLTVSADYYSNKEPQAISNALVTIEDDVQKIELSESDRYPGYYLTPNDYYGRVGKSYHLTIENVDIDNDGVFEIYEAESVLNSVAPIDSVRLEYEDTWDLWKVLLYAQDPVETDDFYSFSIALNDSSLTNRYSELGFVDDRFFDGNYAAGVWVQTIDEEDMELELKEGDWVKLNMNGITEEFYDYLVAVDEEVSFKAPLFSGPPSNVKGNVSNGALGFFQAYSYTTDSVQFKR</sequence>
<dbReference type="InterPro" id="IPR025345">
    <property type="entry name" value="DUF4249"/>
</dbReference>
<protein>
    <submittedName>
        <fullName evidence="2">DUF4249 domain-containing protein</fullName>
    </submittedName>
</protein>
<evidence type="ECO:0000313" key="2">
    <source>
        <dbReference type="EMBL" id="MBS2098032.1"/>
    </source>
</evidence>
<gene>
    <name evidence="2" type="ORF">KEM10_07040</name>
</gene>
<reference evidence="2 3" key="1">
    <citation type="journal article" date="2015" name="Int. J. Syst. Evol. Microbiol.">
        <title>Carboxylicivirga linearis sp. nov., isolated from a sea cucumber culture pond.</title>
        <authorList>
            <person name="Wang F.Q."/>
            <person name="Zhou Y.X."/>
            <person name="Lin X.Z."/>
            <person name="Chen G.J."/>
            <person name="Du Z.J."/>
        </authorList>
    </citation>
    <scope>NUCLEOTIDE SEQUENCE [LARGE SCALE GENOMIC DNA]</scope>
    <source>
        <strain evidence="2 3">FB218</strain>
    </source>
</reference>
<dbReference type="EMBL" id="JAGUCO010000003">
    <property type="protein sequence ID" value="MBS2098032.1"/>
    <property type="molecule type" value="Genomic_DNA"/>
</dbReference>
<comment type="caution">
    <text evidence="2">The sequence shown here is derived from an EMBL/GenBank/DDBJ whole genome shotgun (WGS) entry which is preliminary data.</text>
</comment>
<dbReference type="Pfam" id="PF14054">
    <property type="entry name" value="DUF4249"/>
    <property type="match status" value="1"/>
</dbReference>
<feature type="chain" id="PRO_5047487638" evidence="1">
    <location>
        <begin position="25"/>
        <end position="286"/>
    </location>
</feature>
<dbReference type="Proteomes" id="UP000708576">
    <property type="component" value="Unassembled WGS sequence"/>
</dbReference>
<name>A0ABS5JT46_9BACT</name>
<keyword evidence="3" id="KW-1185">Reference proteome</keyword>
<dbReference type="RefSeq" id="WP_212215273.1">
    <property type="nucleotide sequence ID" value="NZ_JAGUCO010000003.1"/>
</dbReference>
<organism evidence="2 3">
    <name type="scientific">Carboxylicivirga linearis</name>
    <dbReference type="NCBI Taxonomy" id="1628157"/>
    <lineage>
        <taxon>Bacteria</taxon>
        <taxon>Pseudomonadati</taxon>
        <taxon>Bacteroidota</taxon>
        <taxon>Bacteroidia</taxon>
        <taxon>Marinilabiliales</taxon>
        <taxon>Marinilabiliaceae</taxon>
        <taxon>Carboxylicivirga</taxon>
    </lineage>
</organism>
<feature type="signal peptide" evidence="1">
    <location>
        <begin position="1"/>
        <end position="24"/>
    </location>
</feature>
<accession>A0ABS5JT46</accession>
<evidence type="ECO:0000313" key="3">
    <source>
        <dbReference type="Proteomes" id="UP000708576"/>
    </source>
</evidence>